<keyword evidence="7" id="KW-0732">Signal</keyword>
<dbReference type="SMART" id="SM00936">
    <property type="entry name" value="PBP5_C"/>
    <property type="match status" value="1"/>
</dbReference>
<dbReference type="PANTHER" id="PTHR21581">
    <property type="entry name" value="D-ALANYL-D-ALANINE CARBOXYPEPTIDASE"/>
    <property type="match status" value="1"/>
</dbReference>
<keyword evidence="8 17" id="KW-0378">Hydrolase</keyword>
<evidence type="ECO:0000256" key="10">
    <source>
        <dbReference type="ARBA" id="ARBA00022984"/>
    </source>
</evidence>
<dbReference type="InterPro" id="IPR012338">
    <property type="entry name" value="Beta-lactam/transpept-like"/>
</dbReference>
<dbReference type="GO" id="GO:0006508">
    <property type="term" value="P:proteolysis"/>
    <property type="evidence" value="ECO:0007669"/>
    <property type="project" value="UniProtKB-KW"/>
</dbReference>
<protein>
    <recommendedName>
        <fullName evidence="4">serine-type D-Ala-D-Ala carboxypeptidase</fullName>
        <ecNumber evidence="4">3.4.16.4</ecNumber>
    </recommendedName>
</protein>
<dbReference type="InterPro" id="IPR012907">
    <property type="entry name" value="Peptidase_S11_C"/>
</dbReference>
<comment type="catalytic activity">
    <reaction evidence="12">
        <text>Preferential cleavage: (Ac)2-L-Lys-D-Ala-|-D-Ala. Also transpeptidation of peptidyl-alanyl moieties that are N-acyl substituents of D-alanine.</text>
        <dbReference type="EC" id="3.4.16.4"/>
    </reaction>
</comment>
<dbReference type="PANTHER" id="PTHR21581:SF11">
    <property type="entry name" value="D-ALANYL-D-ALANINE CARBOXYPEPTIDASE DACA"/>
    <property type="match status" value="1"/>
</dbReference>
<dbReference type="InterPro" id="IPR001967">
    <property type="entry name" value="Peptidase_S11_N"/>
</dbReference>
<keyword evidence="5 17" id="KW-0121">Carboxypeptidase</keyword>
<dbReference type="InterPro" id="IPR037167">
    <property type="entry name" value="Peptidase_S11_C_sf"/>
</dbReference>
<feature type="active site" description="Acyl-ester intermediate" evidence="13">
    <location>
        <position position="62"/>
    </location>
</feature>
<dbReference type="InterPro" id="IPR015956">
    <property type="entry name" value="Peniciliin-bd_prot_C_sf"/>
</dbReference>
<sequence length="417" mass="45584">MQGFLVNKLLCLGMVLVLSFGFMPKVGADEFQVGAKHVIAVEVGTGRVLYEKEAQKRAAIASLTKLLTAYLVLEKVASGDVQLTDSVTISDYAYGLTSDASLSNVPFEKRDYVLKDLLAACLVASSNSAAIALADHVSGSEAAFVNQMKEQLVKWHIEDFKLVNASGLPNELLGSSVYPGSGPDDENELSAEAVALIAMHLVENFPEVLEITKQAQIDFDGTTVKSFNQLLPGMPHARSSVDGLKTGTTEKAGHCLVASSVENGMRVITVLMNTDHSEQNSAARFEETDKLLNYIKEEYRTYQLVTKNKALSQKELAVIDGKKDHVSLIPQKDFKVVVQKGEKLPKITDMNLSSKSIQAPVTKGQLVSSLLPLKHQDVSVRFLKEGEAIPLKAKEAIAVKPSLVQSWWEYIMEWFKA</sequence>
<gene>
    <name evidence="17" type="ORF">STRIC_1350</name>
</gene>
<dbReference type="eggNOG" id="COG1686">
    <property type="taxonomic scope" value="Bacteria"/>
</dbReference>
<evidence type="ECO:0000256" key="15">
    <source>
        <dbReference type="RuleBase" id="RU004016"/>
    </source>
</evidence>
<evidence type="ECO:0000313" key="17">
    <source>
        <dbReference type="EMBL" id="EHI69376.1"/>
    </source>
</evidence>
<dbReference type="Gene3D" id="3.40.710.10">
    <property type="entry name" value="DD-peptidase/beta-lactamase superfamily"/>
    <property type="match status" value="1"/>
</dbReference>
<dbReference type="GO" id="GO:0008360">
    <property type="term" value="P:regulation of cell shape"/>
    <property type="evidence" value="ECO:0007669"/>
    <property type="project" value="UniProtKB-KW"/>
</dbReference>
<evidence type="ECO:0000256" key="7">
    <source>
        <dbReference type="ARBA" id="ARBA00022729"/>
    </source>
</evidence>
<keyword evidence="6" id="KW-0645">Protease</keyword>
<evidence type="ECO:0000256" key="14">
    <source>
        <dbReference type="PIRSR" id="PIRSR618044-2"/>
    </source>
</evidence>
<reference evidence="17 18" key="1">
    <citation type="journal article" date="2014" name="Int. J. Syst. Evol. Microbiol.">
        <title>Phylogenomics and the dynamic genome evolution of the genus Streptococcus.</title>
        <authorList>
            <consortium name="The Broad Institute Genome Sequencing Platform"/>
            <person name="Richards V.P."/>
            <person name="Palmer S.R."/>
            <person name="Pavinski Bitar P.D."/>
            <person name="Qin X."/>
            <person name="Weinstock G.M."/>
            <person name="Highlander S.K."/>
            <person name="Town C.D."/>
            <person name="Burne R.A."/>
            <person name="Stanhope M.J."/>
        </authorList>
    </citation>
    <scope>NUCLEOTIDE SEQUENCE [LARGE SCALE GENOMIC DNA]</scope>
    <source>
        <strain evidence="17 18">707-05</strain>
    </source>
</reference>
<feature type="binding site" evidence="14">
    <location>
        <position position="245"/>
    </location>
    <ligand>
        <name>substrate</name>
    </ligand>
</feature>
<comment type="function">
    <text evidence="1">Removes C-terminal D-alanyl residues from sugar-peptide cell wall precursors.</text>
</comment>
<feature type="active site" evidence="13">
    <location>
        <position position="125"/>
    </location>
</feature>
<dbReference type="Pfam" id="PF00768">
    <property type="entry name" value="Peptidase_S11"/>
    <property type="match status" value="1"/>
</dbReference>
<keyword evidence="10" id="KW-0573">Peptidoglycan synthesis</keyword>
<dbReference type="EC" id="3.4.16.4" evidence="4"/>
<evidence type="ECO:0000256" key="9">
    <source>
        <dbReference type="ARBA" id="ARBA00022960"/>
    </source>
</evidence>
<dbReference type="Gene3D" id="2.60.410.10">
    <property type="entry name" value="D-Ala-D-Ala carboxypeptidase, C-terminal domain"/>
    <property type="match status" value="1"/>
</dbReference>
<feature type="active site" description="Proton acceptor" evidence="13">
    <location>
        <position position="65"/>
    </location>
</feature>
<evidence type="ECO:0000256" key="3">
    <source>
        <dbReference type="ARBA" id="ARBA00007164"/>
    </source>
</evidence>
<dbReference type="SUPFAM" id="SSF69189">
    <property type="entry name" value="Penicillin-binding protein associated domain"/>
    <property type="match status" value="1"/>
</dbReference>
<comment type="similarity">
    <text evidence="3 15">Belongs to the peptidase S11 family.</text>
</comment>
<dbReference type="AlphaFoldDB" id="G5K3I1"/>
<evidence type="ECO:0000259" key="16">
    <source>
        <dbReference type="SMART" id="SM00936"/>
    </source>
</evidence>
<name>G5K3I1_9STRE</name>
<dbReference type="Proteomes" id="UP000003330">
    <property type="component" value="Unassembled WGS sequence"/>
</dbReference>
<dbReference type="GO" id="GO:0009252">
    <property type="term" value="P:peptidoglycan biosynthetic process"/>
    <property type="evidence" value="ECO:0007669"/>
    <property type="project" value="UniProtKB-UniPathway"/>
</dbReference>
<comment type="caution">
    <text evidence="17">The sequence shown here is derived from an EMBL/GenBank/DDBJ whole genome shotgun (WGS) entry which is preliminary data.</text>
</comment>
<proteinExistence type="inferred from homology"/>
<dbReference type="MEROPS" id="S11.006"/>
<evidence type="ECO:0000256" key="1">
    <source>
        <dbReference type="ARBA" id="ARBA00003217"/>
    </source>
</evidence>
<evidence type="ECO:0000256" key="4">
    <source>
        <dbReference type="ARBA" id="ARBA00012448"/>
    </source>
</evidence>
<keyword evidence="11" id="KW-0961">Cell wall biogenesis/degradation</keyword>
<evidence type="ECO:0000256" key="12">
    <source>
        <dbReference type="ARBA" id="ARBA00034000"/>
    </source>
</evidence>
<dbReference type="PRINTS" id="PR00725">
    <property type="entry name" value="DADACBPTASE1"/>
</dbReference>
<dbReference type="GO" id="GO:0071555">
    <property type="term" value="P:cell wall organization"/>
    <property type="evidence" value="ECO:0007669"/>
    <property type="project" value="UniProtKB-KW"/>
</dbReference>
<evidence type="ECO:0000256" key="6">
    <source>
        <dbReference type="ARBA" id="ARBA00022670"/>
    </source>
</evidence>
<evidence type="ECO:0000256" key="5">
    <source>
        <dbReference type="ARBA" id="ARBA00022645"/>
    </source>
</evidence>
<dbReference type="InterPro" id="IPR018044">
    <property type="entry name" value="Peptidase_S11"/>
</dbReference>
<feature type="domain" description="Peptidase S11 D-Ala-D-Ala carboxypeptidase A C-terminal" evidence="16">
    <location>
        <begin position="299"/>
        <end position="399"/>
    </location>
</feature>
<dbReference type="GO" id="GO:0009002">
    <property type="term" value="F:serine-type D-Ala-D-Ala carboxypeptidase activity"/>
    <property type="evidence" value="ECO:0007669"/>
    <property type="project" value="UniProtKB-EC"/>
</dbReference>
<dbReference type="EMBL" id="AEUX02000006">
    <property type="protein sequence ID" value="EHI69376.1"/>
    <property type="molecule type" value="Genomic_DNA"/>
</dbReference>
<dbReference type="UniPathway" id="UPA00219"/>
<accession>G5K3I1</accession>
<evidence type="ECO:0000256" key="11">
    <source>
        <dbReference type="ARBA" id="ARBA00023316"/>
    </source>
</evidence>
<dbReference type="SUPFAM" id="SSF56601">
    <property type="entry name" value="beta-lactamase/transpeptidase-like"/>
    <property type="match status" value="1"/>
</dbReference>
<keyword evidence="9" id="KW-0133">Cell shape</keyword>
<dbReference type="NCBIfam" id="NF038273">
    <property type="entry name" value="strep_PBP3"/>
    <property type="match status" value="1"/>
</dbReference>
<evidence type="ECO:0000256" key="13">
    <source>
        <dbReference type="PIRSR" id="PIRSR618044-1"/>
    </source>
</evidence>
<keyword evidence="18" id="KW-1185">Reference proteome</keyword>
<dbReference type="STRING" id="764299.STRIC_1350"/>
<evidence type="ECO:0000256" key="2">
    <source>
        <dbReference type="ARBA" id="ARBA00004752"/>
    </source>
</evidence>
<comment type="pathway">
    <text evidence="2">Cell wall biogenesis; peptidoglycan biosynthesis.</text>
</comment>
<dbReference type="Pfam" id="PF07943">
    <property type="entry name" value="PBP5_C"/>
    <property type="match status" value="1"/>
</dbReference>
<organism evidence="17 18">
    <name type="scientific">Streptococcus ictaluri 707-05</name>
    <dbReference type="NCBI Taxonomy" id="764299"/>
    <lineage>
        <taxon>Bacteria</taxon>
        <taxon>Bacillati</taxon>
        <taxon>Bacillota</taxon>
        <taxon>Bacilli</taxon>
        <taxon>Lactobacillales</taxon>
        <taxon>Streptococcaceae</taxon>
        <taxon>Streptococcus</taxon>
    </lineage>
</organism>
<evidence type="ECO:0000256" key="8">
    <source>
        <dbReference type="ARBA" id="ARBA00022801"/>
    </source>
</evidence>
<evidence type="ECO:0000313" key="18">
    <source>
        <dbReference type="Proteomes" id="UP000003330"/>
    </source>
</evidence>